<dbReference type="EMBL" id="QAOT01000017">
    <property type="protein sequence ID" value="PTR14250.1"/>
    <property type="molecule type" value="Genomic_DNA"/>
</dbReference>
<dbReference type="Pfam" id="PF00107">
    <property type="entry name" value="ADH_zinc_N"/>
    <property type="match status" value="1"/>
</dbReference>
<dbReference type="RefSeq" id="WP_108221789.1">
    <property type="nucleotide sequence ID" value="NZ_CP183928.1"/>
</dbReference>
<comment type="caution">
    <text evidence="6">The sequence shown here is derived from an EMBL/GenBank/DDBJ whole genome shotgun (WGS) entry which is preliminary data.</text>
</comment>
<keyword evidence="2 4" id="KW-0862">Zinc</keyword>
<gene>
    <name evidence="6" type="ORF">C8J28_11719</name>
</gene>
<accession>A0A2T5JVQ0</accession>
<dbReference type="InterPro" id="IPR050129">
    <property type="entry name" value="Zn_alcohol_dh"/>
</dbReference>
<dbReference type="OrthoDB" id="9809185at2"/>
<dbReference type="Gene3D" id="3.90.180.10">
    <property type="entry name" value="Medium-chain alcohol dehydrogenases, catalytic domain"/>
    <property type="match status" value="1"/>
</dbReference>
<dbReference type="Proteomes" id="UP000244060">
    <property type="component" value="Unassembled WGS sequence"/>
</dbReference>
<keyword evidence="7" id="KW-1185">Reference proteome</keyword>
<dbReference type="InterPro" id="IPR036291">
    <property type="entry name" value="NAD(P)-bd_dom_sf"/>
</dbReference>
<dbReference type="AlphaFoldDB" id="A0A2T5JVQ0"/>
<dbReference type="Gene3D" id="3.40.50.720">
    <property type="entry name" value="NAD(P)-binding Rossmann-like Domain"/>
    <property type="match status" value="1"/>
</dbReference>
<dbReference type="InterPro" id="IPR013154">
    <property type="entry name" value="ADH-like_N"/>
</dbReference>
<dbReference type="SMART" id="SM00829">
    <property type="entry name" value="PKS_ER"/>
    <property type="match status" value="1"/>
</dbReference>
<sequence>MKAAIFDGSPTLRLTDLPIQEPGPDEVLIRIDSATICGTDQHILEGKFWAKPPVVLGHEFAGYVERVGERVRNCEPGDLVSVEPHVYCGCCKPCRLGKPHLCLDRLAWGINLNGGFEQYATVRMDTVYQVPEGLGPEEAALGEITGCCMHGIDRVGVELGDLVVILGGGAAGLILARLAELRGAARIVISEPNAARREQIRAFGYPDVVDPLNEDLAARIDALTDGLGADVVIEAAGRAETAAQAVELVCHGGRVLFFGVAAPGTMAAIEPNRIFAREITVVGSIRNPYTHHRVMEILPRLRLKDIVTHRFPLENIAEAFDAAHRGEGLKICIKPNG</sequence>
<keyword evidence="3" id="KW-0560">Oxidoreductase</keyword>
<dbReference type="InterPro" id="IPR011032">
    <property type="entry name" value="GroES-like_sf"/>
</dbReference>
<dbReference type="SUPFAM" id="SSF51735">
    <property type="entry name" value="NAD(P)-binding Rossmann-fold domains"/>
    <property type="match status" value="1"/>
</dbReference>
<evidence type="ECO:0000259" key="5">
    <source>
        <dbReference type="SMART" id="SM00829"/>
    </source>
</evidence>
<dbReference type="InterPro" id="IPR013149">
    <property type="entry name" value="ADH-like_C"/>
</dbReference>
<dbReference type="Pfam" id="PF08240">
    <property type="entry name" value="ADH_N"/>
    <property type="match status" value="1"/>
</dbReference>
<dbReference type="GO" id="GO:0008270">
    <property type="term" value="F:zinc ion binding"/>
    <property type="evidence" value="ECO:0007669"/>
    <property type="project" value="InterPro"/>
</dbReference>
<dbReference type="GO" id="GO:0016616">
    <property type="term" value="F:oxidoreductase activity, acting on the CH-OH group of donors, NAD or NADP as acceptor"/>
    <property type="evidence" value="ECO:0007669"/>
    <property type="project" value="UniProtKB-ARBA"/>
</dbReference>
<dbReference type="SUPFAM" id="SSF50129">
    <property type="entry name" value="GroES-like"/>
    <property type="match status" value="1"/>
</dbReference>
<proteinExistence type="inferred from homology"/>
<dbReference type="CDD" id="cd08234">
    <property type="entry name" value="threonine_DH_like"/>
    <property type="match status" value="1"/>
</dbReference>
<feature type="domain" description="Enoyl reductase (ER)" evidence="5">
    <location>
        <begin position="8"/>
        <end position="333"/>
    </location>
</feature>
<evidence type="ECO:0000256" key="2">
    <source>
        <dbReference type="ARBA" id="ARBA00022833"/>
    </source>
</evidence>
<name>A0A2T5JVQ0_9RHOB</name>
<evidence type="ECO:0000256" key="3">
    <source>
        <dbReference type="ARBA" id="ARBA00023002"/>
    </source>
</evidence>
<keyword evidence="1 4" id="KW-0479">Metal-binding</keyword>
<comment type="similarity">
    <text evidence="4">Belongs to the zinc-containing alcohol dehydrogenase family.</text>
</comment>
<evidence type="ECO:0000256" key="1">
    <source>
        <dbReference type="ARBA" id="ARBA00022723"/>
    </source>
</evidence>
<evidence type="ECO:0000256" key="4">
    <source>
        <dbReference type="RuleBase" id="RU361277"/>
    </source>
</evidence>
<dbReference type="InterPro" id="IPR020843">
    <property type="entry name" value="ER"/>
</dbReference>
<reference evidence="6 7" key="1">
    <citation type="submission" date="2018-04" db="EMBL/GenBank/DDBJ databases">
        <title>Genomic Encyclopedia of Type Strains, Phase III (KMG-III): the genomes of soil and plant-associated and newly described type strains.</title>
        <authorList>
            <person name="Whitman W."/>
        </authorList>
    </citation>
    <scope>NUCLEOTIDE SEQUENCE [LARGE SCALE GENOMIC DNA]</scope>
    <source>
        <strain evidence="6 7">KA25</strain>
    </source>
</reference>
<dbReference type="PANTHER" id="PTHR43401:SF2">
    <property type="entry name" value="L-THREONINE 3-DEHYDROGENASE"/>
    <property type="match status" value="1"/>
</dbReference>
<protein>
    <submittedName>
        <fullName evidence="6">2-desacetyl-2-hydroxyethyl bacteriochlorophyllide A dehydrogenase</fullName>
    </submittedName>
</protein>
<dbReference type="PANTHER" id="PTHR43401">
    <property type="entry name" value="L-THREONINE 3-DEHYDROGENASE"/>
    <property type="match status" value="1"/>
</dbReference>
<dbReference type="PROSITE" id="PS00059">
    <property type="entry name" value="ADH_ZINC"/>
    <property type="match status" value="1"/>
</dbReference>
<dbReference type="InterPro" id="IPR002328">
    <property type="entry name" value="ADH_Zn_CS"/>
</dbReference>
<evidence type="ECO:0000313" key="7">
    <source>
        <dbReference type="Proteomes" id="UP000244060"/>
    </source>
</evidence>
<evidence type="ECO:0000313" key="6">
    <source>
        <dbReference type="EMBL" id="PTR14250.1"/>
    </source>
</evidence>
<organism evidence="6 7">
    <name type="scientific">Cereibacter azotoformans</name>
    <dbReference type="NCBI Taxonomy" id="43057"/>
    <lineage>
        <taxon>Bacteria</taxon>
        <taxon>Pseudomonadati</taxon>
        <taxon>Pseudomonadota</taxon>
        <taxon>Alphaproteobacteria</taxon>
        <taxon>Rhodobacterales</taxon>
        <taxon>Paracoccaceae</taxon>
        <taxon>Cereibacter</taxon>
    </lineage>
</organism>
<comment type="cofactor">
    <cofactor evidence="4">
        <name>Zn(2+)</name>
        <dbReference type="ChEBI" id="CHEBI:29105"/>
    </cofactor>
</comment>